<proteinExistence type="inferred from homology"/>
<feature type="domain" description="Peptidase M13 C-terminal" evidence="9">
    <location>
        <begin position="477"/>
        <end position="679"/>
    </location>
</feature>
<evidence type="ECO:0000256" key="4">
    <source>
        <dbReference type="ARBA" id="ARBA00022723"/>
    </source>
</evidence>
<evidence type="ECO:0000313" key="11">
    <source>
        <dbReference type="EMBL" id="PAX08295.1"/>
    </source>
</evidence>
<name>A0A2A2SGF7_9SPHN</name>
<dbReference type="Gene3D" id="3.40.390.10">
    <property type="entry name" value="Collagenase (Catalytic Domain)"/>
    <property type="match status" value="1"/>
</dbReference>
<dbReference type="PRINTS" id="PR00786">
    <property type="entry name" value="NEPRILYSIN"/>
</dbReference>
<dbReference type="Proteomes" id="UP000218151">
    <property type="component" value="Unassembled WGS sequence"/>
</dbReference>
<dbReference type="InterPro" id="IPR024079">
    <property type="entry name" value="MetalloPept_cat_dom_sf"/>
</dbReference>
<gene>
    <name evidence="11" type="ORF">CKY28_07225</name>
</gene>
<evidence type="ECO:0000259" key="10">
    <source>
        <dbReference type="Pfam" id="PF05649"/>
    </source>
</evidence>
<dbReference type="Gene3D" id="1.10.1380.10">
    <property type="entry name" value="Neutral endopeptidase , domain2"/>
    <property type="match status" value="1"/>
</dbReference>
<protein>
    <submittedName>
        <fullName evidence="11">Endothelin-converting protein</fullName>
    </submittedName>
</protein>
<dbReference type="RefSeq" id="WP_095998538.1">
    <property type="nucleotide sequence ID" value="NZ_NSLI01000003.1"/>
</dbReference>
<comment type="cofactor">
    <cofactor evidence="1">
        <name>Zn(2+)</name>
        <dbReference type="ChEBI" id="CHEBI:29105"/>
    </cofactor>
</comment>
<dbReference type="CDD" id="cd08662">
    <property type="entry name" value="M13"/>
    <property type="match status" value="1"/>
</dbReference>
<keyword evidence="7" id="KW-0482">Metalloprotease</keyword>
<evidence type="ECO:0000313" key="12">
    <source>
        <dbReference type="Proteomes" id="UP000218151"/>
    </source>
</evidence>
<organism evidence="11 12">
    <name type="scientific">Sphingomonas lenta</name>
    <dbReference type="NCBI Taxonomy" id="1141887"/>
    <lineage>
        <taxon>Bacteria</taxon>
        <taxon>Pseudomonadati</taxon>
        <taxon>Pseudomonadota</taxon>
        <taxon>Alphaproteobacteria</taxon>
        <taxon>Sphingomonadales</taxon>
        <taxon>Sphingomonadaceae</taxon>
        <taxon>Sphingomonas</taxon>
    </lineage>
</organism>
<dbReference type="Pfam" id="PF01431">
    <property type="entry name" value="Peptidase_M13"/>
    <property type="match status" value="1"/>
</dbReference>
<accession>A0A2A2SGF7</accession>
<dbReference type="AlphaFoldDB" id="A0A2A2SGF7"/>
<evidence type="ECO:0000256" key="8">
    <source>
        <dbReference type="SAM" id="SignalP"/>
    </source>
</evidence>
<dbReference type="PANTHER" id="PTHR11733:SF167">
    <property type="entry name" value="FI17812P1-RELATED"/>
    <property type="match status" value="1"/>
</dbReference>
<evidence type="ECO:0000256" key="6">
    <source>
        <dbReference type="ARBA" id="ARBA00022833"/>
    </source>
</evidence>
<sequence>MRFNGMKYAFGAAALALAAAGVAQTAGAPAGGKAAYGEWGVDLSARDTGVKPGDDFWTYVNGGWDRRTPIAPDRSSAGLGVKLSDQAELDVRRILDDMAADPARYGATGRQVGDFYASWMDEAGVEARGTAPLKPYLSRIAAVKDQAGLQTLFASVGYQTPVSIGILPDLADPTRYTAIAGQSGLGMPRDYYLLPGEKYDAFRKAYRAYVQRVQELAGIPDAAAKADRIVALETEMAKGHWEPAKMRDVAALNKPMTPAQMEALAPEFDWGLMLRTAKLDRMPTVIMAGDTAIQAMGKLFAATPVDTWKDYLAFHFVSDNAQYLPKAFDDAKFDFYSRTLSGTQQQRDRWKRGVQLVNNSLGEAVGDIYVQRHFPAQSKAEMGELIADLRAALDERLKANSWMDAATKEKALAKLAAFEPRIGHPDKYIDYSSMRVDRADLLGNAQRAAQFEYDLQLSRLGKPVDRSLWAMTPQTVNAYYNPLMNQITFPAAILQPPMFDASADPAVNYGAIGAVIGHEIGHGFDDQGSKFGASGKFENWWTPAARAAFEERGKKLVEQYGAYEAIPGTKINGQLTLGENIGDLGGLEMAYAAYQRYQKKHGPAPVIGGLTGDQRFFMAWGQAWQSKRREGLERQALLTDPHSPPKYRVNGVVRNIDAWYKAFDVKPGDALYLPPEQRVRIW</sequence>
<dbReference type="GO" id="GO:0005886">
    <property type="term" value="C:plasma membrane"/>
    <property type="evidence" value="ECO:0007669"/>
    <property type="project" value="TreeGrafter"/>
</dbReference>
<evidence type="ECO:0000256" key="7">
    <source>
        <dbReference type="ARBA" id="ARBA00023049"/>
    </source>
</evidence>
<dbReference type="GO" id="GO:0004222">
    <property type="term" value="F:metalloendopeptidase activity"/>
    <property type="evidence" value="ECO:0007669"/>
    <property type="project" value="InterPro"/>
</dbReference>
<dbReference type="SUPFAM" id="SSF55486">
    <property type="entry name" value="Metalloproteases ('zincins'), catalytic domain"/>
    <property type="match status" value="1"/>
</dbReference>
<dbReference type="Pfam" id="PF05649">
    <property type="entry name" value="Peptidase_M13_N"/>
    <property type="match status" value="1"/>
</dbReference>
<dbReference type="InterPro" id="IPR000718">
    <property type="entry name" value="Peptidase_M13"/>
</dbReference>
<dbReference type="OrthoDB" id="9775677at2"/>
<dbReference type="GO" id="GO:0046872">
    <property type="term" value="F:metal ion binding"/>
    <property type="evidence" value="ECO:0007669"/>
    <property type="project" value="UniProtKB-KW"/>
</dbReference>
<evidence type="ECO:0000256" key="5">
    <source>
        <dbReference type="ARBA" id="ARBA00022801"/>
    </source>
</evidence>
<feature type="signal peptide" evidence="8">
    <location>
        <begin position="1"/>
        <end position="25"/>
    </location>
</feature>
<feature type="domain" description="Peptidase M13 N-terminal" evidence="10">
    <location>
        <begin position="52"/>
        <end position="425"/>
    </location>
</feature>
<dbReference type="InterPro" id="IPR042089">
    <property type="entry name" value="Peptidase_M13_dom_2"/>
</dbReference>
<dbReference type="EMBL" id="NSLI01000003">
    <property type="protein sequence ID" value="PAX08295.1"/>
    <property type="molecule type" value="Genomic_DNA"/>
</dbReference>
<keyword evidence="5" id="KW-0378">Hydrolase</keyword>
<dbReference type="PANTHER" id="PTHR11733">
    <property type="entry name" value="ZINC METALLOPROTEASE FAMILY M13 NEPRILYSIN-RELATED"/>
    <property type="match status" value="1"/>
</dbReference>
<evidence type="ECO:0000256" key="1">
    <source>
        <dbReference type="ARBA" id="ARBA00001947"/>
    </source>
</evidence>
<keyword evidence="4" id="KW-0479">Metal-binding</keyword>
<dbReference type="PROSITE" id="PS51885">
    <property type="entry name" value="NEPRILYSIN"/>
    <property type="match status" value="1"/>
</dbReference>
<comment type="caution">
    <text evidence="11">The sequence shown here is derived from an EMBL/GenBank/DDBJ whole genome shotgun (WGS) entry which is preliminary data.</text>
</comment>
<feature type="chain" id="PRO_5012787902" evidence="8">
    <location>
        <begin position="26"/>
        <end position="682"/>
    </location>
</feature>
<dbReference type="GO" id="GO:0016485">
    <property type="term" value="P:protein processing"/>
    <property type="evidence" value="ECO:0007669"/>
    <property type="project" value="TreeGrafter"/>
</dbReference>
<dbReference type="InterPro" id="IPR008753">
    <property type="entry name" value="Peptidase_M13_N"/>
</dbReference>
<reference evidence="12" key="1">
    <citation type="submission" date="2017-09" db="EMBL/GenBank/DDBJ databases">
        <authorList>
            <person name="Feng G."/>
            <person name="Zhu H."/>
        </authorList>
    </citation>
    <scope>NUCLEOTIDE SEQUENCE [LARGE SCALE GENOMIC DNA]</scope>
    <source>
        <strain evidence="12">1PNM-20</strain>
    </source>
</reference>
<dbReference type="InterPro" id="IPR018497">
    <property type="entry name" value="Peptidase_M13_C"/>
</dbReference>
<keyword evidence="8" id="KW-0732">Signal</keyword>
<evidence type="ECO:0000259" key="9">
    <source>
        <dbReference type="Pfam" id="PF01431"/>
    </source>
</evidence>
<keyword evidence="6" id="KW-0862">Zinc</keyword>
<keyword evidence="3" id="KW-0645">Protease</keyword>
<keyword evidence="12" id="KW-1185">Reference proteome</keyword>
<evidence type="ECO:0000256" key="3">
    <source>
        <dbReference type="ARBA" id="ARBA00022670"/>
    </source>
</evidence>
<comment type="similarity">
    <text evidence="2">Belongs to the peptidase M13 family.</text>
</comment>
<evidence type="ECO:0000256" key="2">
    <source>
        <dbReference type="ARBA" id="ARBA00007357"/>
    </source>
</evidence>